<dbReference type="Proteomes" id="UP000886890">
    <property type="component" value="Unassembled WGS sequence"/>
</dbReference>
<sequence length="394" mass="42587">MQNFVQYTPTEVIFGRGTENQTGAEVKKWGGSRVFLVYGGGSAVRSGLIGRVERSLKDEGIVWEEFGGVHPNPRLAFAEEGVRKALAFGADFILAVGGGSAIDTAKAIAHGTANPEEKLWDIWTQKVPLTKSLPVAAVLTIPAAGSEMSDSAVLTNEAIGKKAGINTPFNRCRFAVMNPELAATLPAYQIACGVTDIMMHTMERYFIPGIQCEMTDCIAEGLLRTVIKNGPKVLENPSDYDAMAEIMWCGSLSHNNLTECGRGKDFSVHKLGHALSAKYDVAHGASLAAVWGSWARYLYQDQALGRFTQFAENVWGISGDGKTEEETALAGIEKTEAFFRSIGMPVSLSQLGVQPNEEDRKALSLDATMGDTVKLTRIRPLGAKEVGEIYQMAM</sequence>
<dbReference type="Gene3D" id="1.20.1090.10">
    <property type="entry name" value="Dehydroquinate synthase-like - alpha domain"/>
    <property type="match status" value="1"/>
</dbReference>
<evidence type="ECO:0000259" key="3">
    <source>
        <dbReference type="Pfam" id="PF25137"/>
    </source>
</evidence>
<feature type="domain" description="Fe-containing alcohol dehydrogenase-like C-terminal" evidence="3">
    <location>
        <begin position="193"/>
        <end position="394"/>
    </location>
</feature>
<dbReference type="CDD" id="cd08187">
    <property type="entry name" value="BDH"/>
    <property type="match status" value="1"/>
</dbReference>
<dbReference type="PANTHER" id="PTHR43633">
    <property type="entry name" value="ALCOHOL DEHYDROGENASE YQHD"/>
    <property type="match status" value="1"/>
</dbReference>
<reference evidence="4" key="2">
    <citation type="submission" date="2021-04" db="EMBL/GenBank/DDBJ databases">
        <authorList>
            <person name="Gilroy R."/>
        </authorList>
    </citation>
    <scope>NUCLEOTIDE SEQUENCE</scope>
    <source>
        <strain evidence="4">CHK183-1962</strain>
    </source>
</reference>
<dbReference type="PANTHER" id="PTHR43633:SF1">
    <property type="entry name" value="ALCOHOL DEHYDROGENASE YQHD"/>
    <property type="match status" value="1"/>
</dbReference>
<dbReference type="AlphaFoldDB" id="A0A9D2BIL3"/>
<evidence type="ECO:0000256" key="1">
    <source>
        <dbReference type="ARBA" id="ARBA00023002"/>
    </source>
</evidence>
<accession>A0A9D2BIL3</accession>
<dbReference type="EMBL" id="DXEK01000127">
    <property type="protein sequence ID" value="HIX77428.1"/>
    <property type="molecule type" value="Genomic_DNA"/>
</dbReference>
<feature type="domain" description="Alcohol dehydrogenase iron-type/glycerol dehydrogenase GldA" evidence="2">
    <location>
        <begin position="9"/>
        <end position="179"/>
    </location>
</feature>
<dbReference type="InterPro" id="IPR056798">
    <property type="entry name" value="ADH_Fe_C"/>
</dbReference>
<name>A0A9D2BIL3_9FIRM</name>
<dbReference type="FunFam" id="3.40.50.1970:FF:000003">
    <property type="entry name" value="Alcohol dehydrogenase, iron-containing"/>
    <property type="match status" value="1"/>
</dbReference>
<dbReference type="InterPro" id="IPR001670">
    <property type="entry name" value="ADH_Fe/GldA"/>
</dbReference>
<evidence type="ECO:0000259" key="2">
    <source>
        <dbReference type="Pfam" id="PF00465"/>
    </source>
</evidence>
<dbReference type="SUPFAM" id="SSF56796">
    <property type="entry name" value="Dehydroquinate synthase-like"/>
    <property type="match status" value="1"/>
</dbReference>
<dbReference type="GO" id="GO:1990362">
    <property type="term" value="F:butanol dehydrogenase (NAD+) activity"/>
    <property type="evidence" value="ECO:0007669"/>
    <property type="project" value="InterPro"/>
</dbReference>
<gene>
    <name evidence="4" type="ORF">H9734_07530</name>
</gene>
<dbReference type="InterPro" id="IPR044731">
    <property type="entry name" value="BDH-like"/>
</dbReference>
<reference evidence="4" key="1">
    <citation type="journal article" date="2021" name="PeerJ">
        <title>Extensive microbial diversity within the chicken gut microbiome revealed by metagenomics and culture.</title>
        <authorList>
            <person name="Gilroy R."/>
            <person name="Ravi A."/>
            <person name="Getino M."/>
            <person name="Pursley I."/>
            <person name="Horton D.L."/>
            <person name="Alikhan N.F."/>
            <person name="Baker D."/>
            <person name="Gharbi K."/>
            <person name="Hall N."/>
            <person name="Watson M."/>
            <person name="Adriaenssens E.M."/>
            <person name="Foster-Nyarko E."/>
            <person name="Jarju S."/>
            <person name="Secka A."/>
            <person name="Antonio M."/>
            <person name="Oren A."/>
            <person name="Chaudhuri R.R."/>
            <person name="La Ragione R."/>
            <person name="Hildebrand F."/>
            <person name="Pallen M.J."/>
        </authorList>
    </citation>
    <scope>NUCLEOTIDE SEQUENCE</scope>
    <source>
        <strain evidence="4">CHK183-1962</strain>
    </source>
</reference>
<dbReference type="Pfam" id="PF00465">
    <property type="entry name" value="Fe-ADH"/>
    <property type="match status" value="1"/>
</dbReference>
<keyword evidence="1" id="KW-0560">Oxidoreductase</keyword>
<dbReference type="GO" id="GO:0005829">
    <property type="term" value="C:cytosol"/>
    <property type="evidence" value="ECO:0007669"/>
    <property type="project" value="TreeGrafter"/>
</dbReference>
<dbReference type="GO" id="GO:0008106">
    <property type="term" value="F:alcohol dehydrogenase (NADP+) activity"/>
    <property type="evidence" value="ECO:0007669"/>
    <property type="project" value="TreeGrafter"/>
</dbReference>
<evidence type="ECO:0000313" key="4">
    <source>
        <dbReference type="EMBL" id="HIX77428.1"/>
    </source>
</evidence>
<dbReference type="GO" id="GO:1990002">
    <property type="term" value="F:methylglyoxal reductase (NADPH) (acetol producing) activity"/>
    <property type="evidence" value="ECO:0007669"/>
    <property type="project" value="TreeGrafter"/>
</dbReference>
<comment type="caution">
    <text evidence="4">The sequence shown here is derived from an EMBL/GenBank/DDBJ whole genome shotgun (WGS) entry which is preliminary data.</text>
</comment>
<evidence type="ECO:0000313" key="5">
    <source>
        <dbReference type="Proteomes" id="UP000886890"/>
    </source>
</evidence>
<dbReference type="Pfam" id="PF25137">
    <property type="entry name" value="ADH_Fe_C"/>
    <property type="match status" value="1"/>
</dbReference>
<protein>
    <submittedName>
        <fullName evidence="4">Iron-containing alcohol dehydrogenase</fullName>
    </submittedName>
</protein>
<dbReference type="Gene3D" id="3.40.50.1970">
    <property type="match status" value="1"/>
</dbReference>
<dbReference type="GO" id="GO:0046872">
    <property type="term" value="F:metal ion binding"/>
    <property type="evidence" value="ECO:0007669"/>
    <property type="project" value="InterPro"/>
</dbReference>
<organism evidence="4 5">
    <name type="scientific">Candidatus Fusicatenibacter merdavium</name>
    <dbReference type="NCBI Taxonomy" id="2838600"/>
    <lineage>
        <taxon>Bacteria</taxon>
        <taxon>Bacillati</taxon>
        <taxon>Bacillota</taxon>
        <taxon>Clostridia</taxon>
        <taxon>Lachnospirales</taxon>
        <taxon>Lachnospiraceae</taxon>
        <taxon>Fusicatenibacter</taxon>
    </lineage>
</organism>
<proteinExistence type="predicted"/>